<evidence type="ECO:0000313" key="12">
    <source>
        <dbReference type="Proteomes" id="UP000535182"/>
    </source>
</evidence>
<dbReference type="InterPro" id="IPR003754">
    <property type="entry name" value="4pyrrol_synth_uPrphyn_synth"/>
</dbReference>
<proteinExistence type="inferred from homology"/>
<evidence type="ECO:0000256" key="9">
    <source>
        <dbReference type="RuleBase" id="RU366031"/>
    </source>
</evidence>
<dbReference type="InterPro" id="IPR036108">
    <property type="entry name" value="4pyrrol_syn_uPrphyn_synt_sf"/>
</dbReference>
<dbReference type="GO" id="GO:0004852">
    <property type="term" value="F:uroporphyrinogen-III synthase activity"/>
    <property type="evidence" value="ECO:0007669"/>
    <property type="project" value="UniProtKB-UniRule"/>
</dbReference>
<keyword evidence="5 9" id="KW-0627">Porphyrin biosynthesis</keyword>
<accession>A0A9X0U796</accession>
<comment type="pathway">
    <text evidence="1 9">Porphyrin-containing compound metabolism; protoporphyrin-IX biosynthesis; coproporphyrinogen-III from 5-aminolevulinate: step 3/4.</text>
</comment>
<feature type="domain" description="Tetrapyrrole biosynthesis uroporphyrinogen III synthase" evidence="10">
    <location>
        <begin position="20"/>
        <end position="247"/>
    </location>
</feature>
<dbReference type="Pfam" id="PF02602">
    <property type="entry name" value="HEM4"/>
    <property type="match status" value="1"/>
</dbReference>
<dbReference type="EC" id="4.2.1.75" evidence="3 9"/>
<dbReference type="PANTHER" id="PTHR38042">
    <property type="entry name" value="UROPORPHYRINOGEN-III SYNTHASE, CHLOROPLASTIC"/>
    <property type="match status" value="1"/>
</dbReference>
<dbReference type="InterPro" id="IPR039793">
    <property type="entry name" value="UROS/Hem4"/>
</dbReference>
<evidence type="ECO:0000256" key="8">
    <source>
        <dbReference type="ARBA" id="ARBA00048617"/>
    </source>
</evidence>
<dbReference type="Gene3D" id="3.40.50.10090">
    <property type="match status" value="2"/>
</dbReference>
<dbReference type="CDD" id="cd06578">
    <property type="entry name" value="HemD"/>
    <property type="match status" value="1"/>
</dbReference>
<dbReference type="Proteomes" id="UP000535182">
    <property type="component" value="Unassembled WGS sequence"/>
</dbReference>
<evidence type="ECO:0000256" key="1">
    <source>
        <dbReference type="ARBA" id="ARBA00004772"/>
    </source>
</evidence>
<keyword evidence="4 9" id="KW-0456">Lyase</keyword>
<comment type="caution">
    <text evidence="11">The sequence shown here is derived from an EMBL/GenBank/DDBJ whole genome shotgun (WGS) entry which is preliminary data.</text>
</comment>
<dbReference type="GO" id="GO:0006782">
    <property type="term" value="P:protoporphyrinogen IX biosynthetic process"/>
    <property type="evidence" value="ECO:0007669"/>
    <property type="project" value="UniProtKB-UniRule"/>
</dbReference>
<dbReference type="PANTHER" id="PTHR38042:SF1">
    <property type="entry name" value="UROPORPHYRINOGEN-III SYNTHASE, CHLOROPLASTIC"/>
    <property type="match status" value="1"/>
</dbReference>
<evidence type="ECO:0000256" key="4">
    <source>
        <dbReference type="ARBA" id="ARBA00023239"/>
    </source>
</evidence>
<evidence type="ECO:0000259" key="10">
    <source>
        <dbReference type="Pfam" id="PF02602"/>
    </source>
</evidence>
<evidence type="ECO:0000256" key="7">
    <source>
        <dbReference type="ARBA" id="ARBA00040167"/>
    </source>
</evidence>
<keyword evidence="12" id="KW-1185">Reference proteome</keyword>
<dbReference type="GO" id="GO:0006780">
    <property type="term" value="P:uroporphyrinogen III biosynthetic process"/>
    <property type="evidence" value="ECO:0007669"/>
    <property type="project" value="UniProtKB-UniRule"/>
</dbReference>
<dbReference type="AlphaFoldDB" id="A0A9X0U796"/>
<reference evidence="11 12" key="1">
    <citation type="submission" date="2020-08" db="EMBL/GenBank/DDBJ databases">
        <title>Genomic Encyclopedia of Type Strains, Phase IV (KMG-V): Genome sequencing to study the core and pangenomes of soil and plant-associated prokaryotes.</title>
        <authorList>
            <person name="Whitman W."/>
        </authorList>
    </citation>
    <scope>NUCLEOTIDE SEQUENCE [LARGE SCALE GENOMIC DNA]</scope>
    <source>
        <strain evidence="11 12">X5P2</strain>
    </source>
</reference>
<dbReference type="SUPFAM" id="SSF69618">
    <property type="entry name" value="HemD-like"/>
    <property type="match status" value="1"/>
</dbReference>
<sequence>MPTLTNKRILITRTRHQASDLAAQLEALGATPILIPTIEIAPPETYAPLDAALTCLRTYDWLVFTSANAVEAFHHRAQFQRLTQLPKHIAVIGPATLRAANNIGLTVDLVPPKYIAESLAQALLPEAPGKSFLLIRAAEARDTIPEALTAAGAIVTIAEAYRNQIPPDSISALQALFSTPANYPDAITFTSASTARNLITLLETANQTLPPNIALASIGPITSQALREFGYEPTLEAAEATIPSLVQSLLDHLRPSD</sequence>
<name>A0A9X0U796_9BACT</name>
<evidence type="ECO:0000256" key="5">
    <source>
        <dbReference type="ARBA" id="ARBA00023244"/>
    </source>
</evidence>
<evidence type="ECO:0000313" key="11">
    <source>
        <dbReference type="EMBL" id="MBB5330757.1"/>
    </source>
</evidence>
<dbReference type="EMBL" id="JACHEB010000011">
    <property type="protein sequence ID" value="MBB5330757.1"/>
    <property type="molecule type" value="Genomic_DNA"/>
</dbReference>
<comment type="similarity">
    <text evidence="2 9">Belongs to the uroporphyrinogen-III synthase family.</text>
</comment>
<evidence type="ECO:0000256" key="3">
    <source>
        <dbReference type="ARBA" id="ARBA00013109"/>
    </source>
</evidence>
<evidence type="ECO:0000256" key="6">
    <source>
        <dbReference type="ARBA" id="ARBA00037589"/>
    </source>
</evidence>
<comment type="function">
    <text evidence="6 9">Catalyzes cyclization of the linear tetrapyrrole, hydroxymethylbilane, to the macrocyclic uroporphyrinogen III.</text>
</comment>
<organism evidence="11 12">
    <name type="scientific">Tunturiibacter gelidiferens</name>
    <dbReference type="NCBI Taxonomy" id="3069689"/>
    <lineage>
        <taxon>Bacteria</taxon>
        <taxon>Pseudomonadati</taxon>
        <taxon>Acidobacteriota</taxon>
        <taxon>Terriglobia</taxon>
        <taxon>Terriglobales</taxon>
        <taxon>Acidobacteriaceae</taxon>
        <taxon>Tunturiibacter</taxon>
    </lineage>
</organism>
<comment type="catalytic activity">
    <reaction evidence="8 9">
        <text>hydroxymethylbilane = uroporphyrinogen III + H2O</text>
        <dbReference type="Rhea" id="RHEA:18965"/>
        <dbReference type="ChEBI" id="CHEBI:15377"/>
        <dbReference type="ChEBI" id="CHEBI:57308"/>
        <dbReference type="ChEBI" id="CHEBI:57845"/>
        <dbReference type="EC" id="4.2.1.75"/>
    </reaction>
</comment>
<gene>
    <name evidence="11" type="ORF">HDF14_004393</name>
</gene>
<evidence type="ECO:0000256" key="2">
    <source>
        <dbReference type="ARBA" id="ARBA00008133"/>
    </source>
</evidence>
<protein>
    <recommendedName>
        <fullName evidence="7 9">Uroporphyrinogen-III synthase</fullName>
        <ecNumber evidence="3 9">4.2.1.75</ecNumber>
    </recommendedName>
</protein>
<dbReference type="RefSeq" id="WP_183980480.1">
    <property type="nucleotide sequence ID" value="NZ_JACHEB010000011.1"/>
</dbReference>